<evidence type="ECO:0000256" key="1">
    <source>
        <dbReference type="ARBA" id="ARBA00004328"/>
    </source>
</evidence>
<dbReference type="Pfam" id="PF05320">
    <property type="entry name" value="Pox_RNA_Pol_19"/>
    <property type="match status" value="1"/>
</dbReference>
<proteinExistence type="inferred from homology"/>
<evidence type="ECO:0000256" key="5">
    <source>
        <dbReference type="ARBA" id="ARBA00022478"/>
    </source>
</evidence>
<dbReference type="GO" id="GO:0006351">
    <property type="term" value="P:DNA-templated transcription"/>
    <property type="evidence" value="ECO:0007669"/>
    <property type="project" value="InterPro"/>
</dbReference>
<feature type="compositionally biased region" description="Low complexity" evidence="13">
    <location>
        <begin position="10"/>
        <end position="21"/>
    </location>
</feature>
<gene>
    <name evidence="14" type="primary">113</name>
</gene>
<organism evidence="14 15">
    <name type="scientific">Cotia virus</name>
    <dbReference type="NCBI Taxonomy" id="39444"/>
    <lineage>
        <taxon>Viruses</taxon>
        <taxon>Varidnaviria</taxon>
        <taxon>Bamfordvirae</taxon>
        <taxon>Nucleocytoviricota</taxon>
        <taxon>Pokkesviricetes</taxon>
        <taxon>Chitovirales</taxon>
        <taxon>Poxviridae</taxon>
        <taxon>Chordopoxvirinae</taxon>
        <taxon>Oryzopoxvirus</taxon>
        <taxon>Oryzopoxvirus cotia</taxon>
    </lineage>
</organism>
<reference evidence="14 15" key="1">
    <citation type="submission" date="2014-09" db="EMBL/GenBank/DDBJ databases">
        <title>Complete Genome Sequence of the Embu Virus Strain SPAn 880.</title>
        <authorList>
            <person name="Ibrahim M.S."/>
            <person name="Antwerpen M.H."/>
            <person name="Georgi E."/>
            <person name="Vette P."/>
            <person name="Zoeller G."/>
            <person name="Meyer H."/>
        </authorList>
    </citation>
    <scope>NUCLEOTIDE SEQUENCE [LARGE SCALE GENOMIC DNA]</scope>
    <source>
        <strain evidence="14">SPAn880</strain>
    </source>
</reference>
<protein>
    <recommendedName>
        <fullName evidence="4 12">DNA-directed RNA polymerase 19 kDa subunit</fullName>
        <ecNumber evidence="3 12">2.7.7.6</ecNumber>
    </recommendedName>
</protein>
<evidence type="ECO:0000256" key="3">
    <source>
        <dbReference type="ARBA" id="ARBA00012418"/>
    </source>
</evidence>
<keyword evidence="6" id="KW-0244">Early protein</keyword>
<dbReference type="PIRSF" id="PIRSF000743">
    <property type="entry name" value="RPO19"/>
    <property type="match status" value="1"/>
</dbReference>
<comment type="subcellular location">
    <subcellularLocation>
        <location evidence="1">Virion</location>
    </subcellularLocation>
</comment>
<evidence type="ECO:0000313" key="14">
    <source>
        <dbReference type="EMBL" id="AIT70728.1"/>
    </source>
</evidence>
<sequence length="167" mass="19269">MEDIDDIIDDSGSISDNSNISDIDEYEEENYDENKIDNTSDLTSLKQSNKIESITNIEDNVELTICQNISLIKKRYTRRISLFEITGIIAESYNLLQRGRMPLVSDLSDETLKQNILHVLIKEIEEGVCPIVIEKNGELLSIKDFDNIGLSKHINYIINIWKKQNRY</sequence>
<dbReference type="EMBL" id="KM595078">
    <property type="protein sequence ID" value="AIT70728.1"/>
    <property type="molecule type" value="Genomic_DNA"/>
</dbReference>
<name>A0A097IVV5_9POXV</name>
<evidence type="ECO:0000256" key="7">
    <source>
        <dbReference type="ARBA" id="ARBA00022679"/>
    </source>
</evidence>
<dbReference type="Proteomes" id="UP000121784">
    <property type="component" value="Segment"/>
</dbReference>
<evidence type="ECO:0000256" key="11">
    <source>
        <dbReference type="ARBA" id="ARBA00048552"/>
    </source>
</evidence>
<keyword evidence="10 12" id="KW-0804">Transcription</keyword>
<evidence type="ECO:0000256" key="4">
    <source>
        <dbReference type="ARBA" id="ARBA00016901"/>
    </source>
</evidence>
<evidence type="ECO:0000256" key="10">
    <source>
        <dbReference type="ARBA" id="ARBA00023163"/>
    </source>
</evidence>
<evidence type="ECO:0000256" key="8">
    <source>
        <dbReference type="ARBA" id="ARBA00022695"/>
    </source>
</evidence>
<evidence type="ECO:0000256" key="2">
    <source>
        <dbReference type="ARBA" id="ARBA00008587"/>
    </source>
</evidence>
<evidence type="ECO:0000256" key="9">
    <source>
        <dbReference type="ARBA" id="ARBA00022844"/>
    </source>
</evidence>
<dbReference type="GO" id="GO:0000428">
    <property type="term" value="C:DNA-directed RNA polymerase complex"/>
    <property type="evidence" value="ECO:0007669"/>
    <property type="project" value="UniProtKB-UniRule"/>
</dbReference>
<comment type="catalytic activity">
    <reaction evidence="11 12">
        <text>RNA(n) + a ribonucleoside 5'-triphosphate = RNA(n+1) + diphosphate</text>
        <dbReference type="Rhea" id="RHEA:21248"/>
        <dbReference type="Rhea" id="RHEA-COMP:14527"/>
        <dbReference type="Rhea" id="RHEA-COMP:17342"/>
        <dbReference type="ChEBI" id="CHEBI:33019"/>
        <dbReference type="ChEBI" id="CHEBI:61557"/>
        <dbReference type="ChEBI" id="CHEBI:140395"/>
        <dbReference type="EC" id="2.7.7.6"/>
    </reaction>
</comment>
<keyword evidence="7 12" id="KW-0808">Transferase</keyword>
<evidence type="ECO:0000256" key="12">
    <source>
        <dbReference type="PIRNR" id="PIRNR000743"/>
    </source>
</evidence>
<evidence type="ECO:0000256" key="13">
    <source>
        <dbReference type="SAM" id="MobiDB-lite"/>
    </source>
</evidence>
<feature type="region of interest" description="Disordered" evidence="13">
    <location>
        <begin position="1"/>
        <end position="22"/>
    </location>
</feature>
<evidence type="ECO:0000313" key="15">
    <source>
        <dbReference type="Proteomes" id="UP000121784"/>
    </source>
</evidence>
<dbReference type="GO" id="GO:0003899">
    <property type="term" value="F:DNA-directed RNA polymerase activity"/>
    <property type="evidence" value="ECO:0007669"/>
    <property type="project" value="UniProtKB-EC"/>
</dbReference>
<accession>A0A097IVV5</accession>
<dbReference type="GO" id="GO:0003677">
    <property type="term" value="F:DNA binding"/>
    <property type="evidence" value="ECO:0007669"/>
    <property type="project" value="UniProtKB-UniRule"/>
</dbReference>
<dbReference type="EC" id="2.7.7.6" evidence="3 12"/>
<keyword evidence="5 12" id="KW-0240">DNA-directed RNA polymerase</keyword>
<evidence type="ECO:0000256" key="6">
    <source>
        <dbReference type="ARBA" id="ARBA00022518"/>
    </source>
</evidence>
<keyword evidence="8 12" id="KW-0548">Nucleotidyltransferase</keyword>
<comment type="function">
    <text evidence="12">Part of the DNA-dependent RNA polymerase which catalyzes the transcription of viral DNA into RNA using the four ribonucleoside triphosphates as substrates. Responsible for the transcription of early, intermediate and late genes.</text>
</comment>
<dbReference type="GO" id="GO:0044423">
    <property type="term" value="C:virion component"/>
    <property type="evidence" value="ECO:0007669"/>
    <property type="project" value="UniProtKB-UniRule"/>
</dbReference>
<comment type="similarity">
    <text evidence="2 12">Belongs to the poxviridae DNA-directed RNA polymerase 19 kDa subunit family.</text>
</comment>
<keyword evidence="9 12" id="KW-0946">Virion</keyword>
<dbReference type="InterPro" id="IPR007984">
    <property type="entry name" value="DNA-dir_RNA_Pol_19kDa_poxvir"/>
</dbReference>